<dbReference type="OrthoDB" id="5519740at2759"/>
<sequence>MLKSTMRVSGNVAGVPSATQDSFRVLRYSYVADVLEKRQPHRSGHLQLLKTFFQPDELLLGGAFANPPDGAMLVFRNVSKERIERFVSQDPYVRNDLVTHWDIRDWSCVVGSVLDVGVGVGGPGGKENEKKK</sequence>
<organism evidence="2 3">
    <name type="scientific">Vitrella brassicaformis (strain CCMP3155)</name>
    <dbReference type="NCBI Taxonomy" id="1169540"/>
    <lineage>
        <taxon>Eukaryota</taxon>
        <taxon>Sar</taxon>
        <taxon>Alveolata</taxon>
        <taxon>Colpodellida</taxon>
        <taxon>Vitrellaceae</taxon>
        <taxon>Vitrella</taxon>
    </lineage>
</organism>
<gene>
    <name evidence="2" type="ORF">Vbra_2404</name>
</gene>
<dbReference type="InterPro" id="IPR051807">
    <property type="entry name" value="Sec-metab_biosynth-assoc"/>
</dbReference>
<evidence type="ECO:0000313" key="2">
    <source>
        <dbReference type="EMBL" id="CEM00659.1"/>
    </source>
</evidence>
<evidence type="ECO:0000259" key="1">
    <source>
        <dbReference type="Pfam" id="PF03795"/>
    </source>
</evidence>
<dbReference type="PANTHER" id="PTHR33606">
    <property type="entry name" value="PROTEIN YCII"/>
    <property type="match status" value="1"/>
</dbReference>
<dbReference type="Gene3D" id="3.30.70.1060">
    <property type="entry name" value="Dimeric alpha+beta barrel"/>
    <property type="match status" value="1"/>
</dbReference>
<dbReference type="InterPro" id="IPR011008">
    <property type="entry name" value="Dimeric_a/b-barrel"/>
</dbReference>
<name>A0A0G4ERK1_VITBC</name>
<dbReference type="InParanoid" id="A0A0G4ERK1"/>
<dbReference type="Proteomes" id="UP000041254">
    <property type="component" value="Unassembled WGS sequence"/>
</dbReference>
<keyword evidence="3" id="KW-1185">Reference proteome</keyword>
<accession>A0A0G4ERK1</accession>
<proteinExistence type="predicted"/>
<dbReference type="SUPFAM" id="SSF54909">
    <property type="entry name" value="Dimeric alpha+beta barrel"/>
    <property type="match status" value="1"/>
</dbReference>
<dbReference type="Pfam" id="PF03795">
    <property type="entry name" value="YCII"/>
    <property type="match status" value="1"/>
</dbReference>
<dbReference type="OMA" id="SIREWMV"/>
<dbReference type="AlphaFoldDB" id="A0A0G4ERK1"/>
<protein>
    <recommendedName>
        <fullName evidence="1">YCII-related domain-containing protein</fullName>
    </recommendedName>
</protein>
<feature type="domain" description="YCII-related" evidence="1">
    <location>
        <begin position="30"/>
        <end position="107"/>
    </location>
</feature>
<dbReference type="PANTHER" id="PTHR33606:SF3">
    <property type="entry name" value="PROTEIN YCII"/>
    <property type="match status" value="1"/>
</dbReference>
<dbReference type="VEuPathDB" id="CryptoDB:Vbra_2404"/>
<dbReference type="EMBL" id="CDMY01000296">
    <property type="protein sequence ID" value="CEM00659.1"/>
    <property type="molecule type" value="Genomic_DNA"/>
</dbReference>
<evidence type="ECO:0000313" key="3">
    <source>
        <dbReference type="Proteomes" id="UP000041254"/>
    </source>
</evidence>
<dbReference type="InterPro" id="IPR005545">
    <property type="entry name" value="YCII"/>
</dbReference>
<reference evidence="2 3" key="1">
    <citation type="submission" date="2014-11" db="EMBL/GenBank/DDBJ databases">
        <authorList>
            <person name="Zhu J."/>
            <person name="Qi W."/>
            <person name="Song R."/>
        </authorList>
    </citation>
    <scope>NUCLEOTIDE SEQUENCE [LARGE SCALE GENOMIC DNA]</scope>
</reference>